<evidence type="ECO:0000313" key="2">
    <source>
        <dbReference type="EMBL" id="TCC36288.1"/>
    </source>
</evidence>
<dbReference type="AlphaFoldDB" id="A0A4R0IXK1"/>
<feature type="region of interest" description="Disordered" evidence="1">
    <location>
        <begin position="158"/>
        <end position="183"/>
    </location>
</feature>
<proteinExistence type="predicted"/>
<name>A0A4R0IXK1_9ACTN</name>
<accession>A0A4R0IXK1</accession>
<reference evidence="2 3" key="1">
    <citation type="submission" date="2019-02" db="EMBL/GenBank/DDBJ databases">
        <title>Kribbella capetownensis sp. nov. and Kribbella speibonae sp. nov., isolated from soil.</title>
        <authorList>
            <person name="Curtis S.M."/>
            <person name="Norton I."/>
            <person name="Everest G.J."/>
            <person name="Meyers P.R."/>
        </authorList>
    </citation>
    <scope>NUCLEOTIDE SEQUENCE [LARGE SCALE GENOMIC DNA]</scope>
    <source>
        <strain evidence="2 3">YM55</strain>
    </source>
</reference>
<gene>
    <name evidence="2" type="ORF">E0H92_26920</name>
</gene>
<dbReference type="RefSeq" id="WP_131498114.1">
    <property type="nucleotide sequence ID" value="NZ_SJKC01000003.1"/>
</dbReference>
<protein>
    <submittedName>
        <fullName evidence="2">Uncharacterized protein</fullName>
    </submittedName>
</protein>
<sequence>MSAQACGESPHSDGIRIRIQGSVSKETPVRLQKSGLIFPGDPNFRIWELVGMELLRAANSSAWWIADWLAYGESTFQDRYQEAVRKTSLSYQTLRNYVWVARQFALPRRRDHLSFGHHAEVAALDPPEQDYWLRKAEEFTWSRNKLRMEVRASLRERRLAQSKPDTDEDSVEVTPVPAGGRTSATMDNVEAVNFKLPREQLNRLTLAANSHGLSLEEWVVLVLDFVANNRLDVATIDQGDAQV</sequence>
<evidence type="ECO:0000313" key="3">
    <source>
        <dbReference type="Proteomes" id="UP000294225"/>
    </source>
</evidence>
<evidence type="ECO:0000256" key="1">
    <source>
        <dbReference type="SAM" id="MobiDB-lite"/>
    </source>
</evidence>
<comment type="caution">
    <text evidence="2">The sequence shown here is derived from an EMBL/GenBank/DDBJ whole genome shotgun (WGS) entry which is preliminary data.</text>
</comment>
<dbReference type="EMBL" id="SJKC01000003">
    <property type="protein sequence ID" value="TCC36288.1"/>
    <property type="molecule type" value="Genomic_DNA"/>
</dbReference>
<organism evidence="2 3">
    <name type="scientific">Kribbella speibonae</name>
    <dbReference type="NCBI Taxonomy" id="1572660"/>
    <lineage>
        <taxon>Bacteria</taxon>
        <taxon>Bacillati</taxon>
        <taxon>Actinomycetota</taxon>
        <taxon>Actinomycetes</taxon>
        <taxon>Propionibacteriales</taxon>
        <taxon>Kribbellaceae</taxon>
        <taxon>Kribbella</taxon>
    </lineage>
</organism>
<dbReference type="NCBIfam" id="NF038070">
    <property type="entry name" value="LmbU_fam_TF"/>
    <property type="match status" value="1"/>
</dbReference>
<dbReference type="Proteomes" id="UP000294225">
    <property type="component" value="Unassembled WGS sequence"/>
</dbReference>
<dbReference type="InterPro" id="IPR049735">
    <property type="entry name" value="NovE/LmbU-like"/>
</dbReference>